<feature type="non-terminal residue" evidence="1">
    <location>
        <position position="1"/>
    </location>
</feature>
<accession>A0A0F9K8X4</accession>
<dbReference type="AlphaFoldDB" id="A0A0F9K8X4"/>
<dbReference type="EMBL" id="LAZR01008494">
    <property type="protein sequence ID" value="KKM78408.1"/>
    <property type="molecule type" value="Genomic_DNA"/>
</dbReference>
<reference evidence="1" key="1">
    <citation type="journal article" date="2015" name="Nature">
        <title>Complex archaea that bridge the gap between prokaryotes and eukaryotes.</title>
        <authorList>
            <person name="Spang A."/>
            <person name="Saw J.H."/>
            <person name="Jorgensen S.L."/>
            <person name="Zaremba-Niedzwiedzka K."/>
            <person name="Martijn J."/>
            <person name="Lind A.E."/>
            <person name="van Eijk R."/>
            <person name="Schleper C."/>
            <person name="Guy L."/>
            <person name="Ettema T.J."/>
        </authorList>
    </citation>
    <scope>NUCLEOTIDE SEQUENCE</scope>
</reference>
<name>A0A0F9K8X4_9ZZZZ</name>
<protein>
    <submittedName>
        <fullName evidence="1">Uncharacterized protein</fullName>
    </submittedName>
</protein>
<evidence type="ECO:0000313" key="1">
    <source>
        <dbReference type="EMBL" id="KKM78408.1"/>
    </source>
</evidence>
<comment type="caution">
    <text evidence="1">The sequence shown here is derived from an EMBL/GenBank/DDBJ whole genome shotgun (WGS) entry which is preliminary data.</text>
</comment>
<gene>
    <name evidence="1" type="ORF">LCGC14_1360150</name>
</gene>
<organism evidence="1">
    <name type="scientific">marine sediment metagenome</name>
    <dbReference type="NCBI Taxonomy" id="412755"/>
    <lineage>
        <taxon>unclassified sequences</taxon>
        <taxon>metagenomes</taxon>
        <taxon>ecological metagenomes</taxon>
    </lineage>
</organism>
<sequence length="126" mass="14594">SLKGGYVDQVAEGMILENEAYEAGRLEQAKRHAAEWEALANKAAEVGFRDIRRAARLRAIKLARPSLRERLRRAPRRMRRRLEEELLPPNEVMLKAKEGEITPAEANRRIPRRQRAIKLLRPPPQE</sequence>
<proteinExistence type="predicted"/>